<evidence type="ECO:0000256" key="4">
    <source>
        <dbReference type="ARBA" id="ARBA00022806"/>
    </source>
</evidence>
<dbReference type="GO" id="GO:0005524">
    <property type="term" value="F:ATP binding"/>
    <property type="evidence" value="ECO:0007669"/>
    <property type="project" value="UniProtKB-KW"/>
</dbReference>
<dbReference type="Gene3D" id="3.40.50.300">
    <property type="entry name" value="P-loop containing nucleotide triphosphate hydrolases"/>
    <property type="match status" value="2"/>
</dbReference>
<gene>
    <name evidence="10" type="ORF">FHS88_003161</name>
</gene>
<dbReference type="SUPFAM" id="SSF50249">
    <property type="entry name" value="Nucleic acid-binding proteins"/>
    <property type="match status" value="1"/>
</dbReference>
<organism evidence="10 11">
    <name type="scientific">Neoroseomonas alkaliterrae</name>
    <dbReference type="NCBI Taxonomy" id="1452450"/>
    <lineage>
        <taxon>Bacteria</taxon>
        <taxon>Pseudomonadati</taxon>
        <taxon>Pseudomonadota</taxon>
        <taxon>Alphaproteobacteria</taxon>
        <taxon>Acetobacterales</taxon>
        <taxon>Acetobacteraceae</taxon>
        <taxon>Neoroseomonas</taxon>
    </lineage>
</organism>
<reference evidence="10 11" key="1">
    <citation type="submission" date="2020-08" db="EMBL/GenBank/DDBJ databases">
        <title>Genomic Encyclopedia of Type Strains, Phase IV (KMG-IV): sequencing the most valuable type-strain genomes for metagenomic binning, comparative biology and taxonomic classification.</title>
        <authorList>
            <person name="Goeker M."/>
        </authorList>
    </citation>
    <scope>NUCLEOTIDE SEQUENCE [LARGE SCALE GENOMIC DNA]</scope>
    <source>
        <strain evidence="10 11">DSM 25895</strain>
    </source>
</reference>
<dbReference type="InterPro" id="IPR001650">
    <property type="entry name" value="Helicase_C-like"/>
</dbReference>
<keyword evidence="2" id="KW-0227">DNA damage</keyword>
<evidence type="ECO:0000259" key="8">
    <source>
        <dbReference type="PROSITE" id="PS51192"/>
    </source>
</evidence>
<dbReference type="GO" id="GO:0016787">
    <property type="term" value="F:hydrolase activity"/>
    <property type="evidence" value="ECO:0007669"/>
    <property type="project" value="UniProtKB-KW"/>
</dbReference>
<dbReference type="EC" id="3.6.4.12" evidence="10"/>
<keyword evidence="11" id="KW-1185">Reference proteome</keyword>
<dbReference type="InterPro" id="IPR011545">
    <property type="entry name" value="DEAD/DEAH_box_helicase_dom"/>
</dbReference>
<evidence type="ECO:0000259" key="9">
    <source>
        <dbReference type="PROSITE" id="PS51194"/>
    </source>
</evidence>
<keyword evidence="3 10" id="KW-0378">Hydrolase</keyword>
<dbReference type="PROSITE" id="PS51192">
    <property type="entry name" value="HELICASE_ATP_BIND_1"/>
    <property type="match status" value="1"/>
</dbReference>
<dbReference type="SMART" id="SM00490">
    <property type="entry name" value="HELICc"/>
    <property type="match status" value="1"/>
</dbReference>
<name>A0A840XQV6_9PROT</name>
<dbReference type="SUPFAM" id="SSF52540">
    <property type="entry name" value="P-loop containing nucleoside triphosphate hydrolases"/>
    <property type="match status" value="2"/>
</dbReference>
<keyword evidence="5" id="KW-0067">ATP-binding</keyword>
<dbReference type="GO" id="GO:0003678">
    <property type="term" value="F:DNA helicase activity"/>
    <property type="evidence" value="ECO:0007669"/>
    <property type="project" value="UniProtKB-EC"/>
</dbReference>
<dbReference type="InterPro" id="IPR047112">
    <property type="entry name" value="RecG/Mfd"/>
</dbReference>
<evidence type="ECO:0000256" key="1">
    <source>
        <dbReference type="ARBA" id="ARBA00022741"/>
    </source>
</evidence>
<dbReference type="GO" id="GO:0006281">
    <property type="term" value="P:DNA repair"/>
    <property type="evidence" value="ECO:0007669"/>
    <property type="project" value="UniProtKB-KW"/>
</dbReference>
<keyword evidence="7" id="KW-0234">DNA repair</keyword>
<dbReference type="PANTHER" id="PTHR47964:SF1">
    <property type="entry name" value="ATP-DEPENDENT DNA HELICASE HOMOLOG RECG, CHLOROPLASTIC"/>
    <property type="match status" value="1"/>
</dbReference>
<sequence>MGIVSARPDTRQTQGADALAPLMGPLAGLKGVRENEAQLIARAAGGPRVLDLLLHLPERYMVRRRVTRPSEAPPEAEVLIAVTIGTHKAGRSAQGRPYVRVRCEAGGEPLTAYMMNWQKAWAEKALPAGATRWFAGTLKAEQDEWVIVNPQVSVRPDGIPAIQPVWPLSGALTLPQVTRAMAAALALLPELPEWNDAPLLRREGWPGFAAAIRAIQAPEAEPGEAPRRRLAYDELLSGQVALGLVRRRSRERPGRALVGHGALRARALDAFGFPPTEAQRLAIAEIDADLAAPRRMLRLLQGDVGSGKTLVALMAMLRVAEAGAQAALMAPTELLARQHLRGFERLCGAAGVPVALLTGSVKGKARRRVLEGLADGSIPLVVGTHALFQEGVAFRDLALAVVDEQHRFGVAQRLMLAEKGEAVDMLVMTATPIPRTLLLTQWGEMAVSRLAGKPPGRQPITTRVVSQDRLPEIVARLGEAIGRDERAYWVVRAISGSERDDSVAAEDRFAELAARFPGQVGLAHGLQDIAVREAALADFAAGRTRILVATTVIEVGVDVPEATIMLIEQAERFGLAALHQLRGRVGRGSRPSSCLLVHSPGLTEGEKRRLMVLRDSEDGFVIAEEDLRARGGGDALGARQAGLPGARLLDPREDPEEYARLVDIAHRDAELLLGKDPGLSGPRGRAARLLLALFGHDISMAPLDAG</sequence>
<evidence type="ECO:0000313" key="10">
    <source>
        <dbReference type="EMBL" id="MBB5691018.1"/>
    </source>
</evidence>
<dbReference type="Pfam" id="PF00270">
    <property type="entry name" value="DEAD"/>
    <property type="match status" value="1"/>
</dbReference>
<keyword evidence="6" id="KW-0238">DNA-binding</keyword>
<evidence type="ECO:0000256" key="6">
    <source>
        <dbReference type="ARBA" id="ARBA00023125"/>
    </source>
</evidence>
<dbReference type="Pfam" id="PF00271">
    <property type="entry name" value="Helicase_C"/>
    <property type="match status" value="1"/>
</dbReference>
<dbReference type="PANTHER" id="PTHR47964">
    <property type="entry name" value="ATP-DEPENDENT DNA HELICASE HOMOLOG RECG, CHLOROPLASTIC"/>
    <property type="match status" value="1"/>
</dbReference>
<evidence type="ECO:0000256" key="7">
    <source>
        <dbReference type="ARBA" id="ARBA00023204"/>
    </source>
</evidence>
<comment type="caution">
    <text evidence="10">The sequence shown here is derived from an EMBL/GenBank/DDBJ whole genome shotgun (WGS) entry which is preliminary data.</text>
</comment>
<dbReference type="PROSITE" id="PS51194">
    <property type="entry name" value="HELICASE_CTER"/>
    <property type="match status" value="1"/>
</dbReference>
<evidence type="ECO:0000256" key="3">
    <source>
        <dbReference type="ARBA" id="ARBA00022801"/>
    </source>
</evidence>
<dbReference type="InterPro" id="IPR012340">
    <property type="entry name" value="NA-bd_OB-fold"/>
</dbReference>
<dbReference type="RefSeq" id="WP_184486411.1">
    <property type="nucleotide sequence ID" value="NZ_JAAEDJ010000030.1"/>
</dbReference>
<protein>
    <submittedName>
        <fullName evidence="10">ATP-dependent DNA helicase RecG</fullName>
        <ecNumber evidence="10">3.6.4.12</ecNumber>
    </submittedName>
</protein>
<accession>A0A840XQV6</accession>
<proteinExistence type="predicted"/>
<dbReference type="InterPro" id="IPR014001">
    <property type="entry name" value="Helicase_ATP-bd"/>
</dbReference>
<feature type="domain" description="Helicase C-terminal" evidence="9">
    <location>
        <begin position="469"/>
        <end position="628"/>
    </location>
</feature>
<dbReference type="GO" id="GO:0003677">
    <property type="term" value="F:DNA binding"/>
    <property type="evidence" value="ECO:0007669"/>
    <property type="project" value="UniProtKB-KW"/>
</dbReference>
<dbReference type="InterPro" id="IPR027417">
    <property type="entry name" value="P-loop_NTPase"/>
</dbReference>
<dbReference type="CDD" id="cd17992">
    <property type="entry name" value="DEXHc_RecG"/>
    <property type="match status" value="1"/>
</dbReference>
<dbReference type="NCBIfam" id="NF008164">
    <property type="entry name" value="PRK10917.1-2"/>
    <property type="match status" value="1"/>
</dbReference>
<feature type="domain" description="Helicase ATP-binding" evidence="8">
    <location>
        <begin position="289"/>
        <end position="450"/>
    </location>
</feature>
<evidence type="ECO:0000313" key="11">
    <source>
        <dbReference type="Proteomes" id="UP000562254"/>
    </source>
</evidence>
<evidence type="ECO:0000256" key="5">
    <source>
        <dbReference type="ARBA" id="ARBA00022840"/>
    </source>
</evidence>
<evidence type="ECO:0000256" key="2">
    <source>
        <dbReference type="ARBA" id="ARBA00022763"/>
    </source>
</evidence>
<dbReference type="AlphaFoldDB" id="A0A840XQV6"/>
<dbReference type="Proteomes" id="UP000562254">
    <property type="component" value="Unassembled WGS sequence"/>
</dbReference>
<dbReference type="EMBL" id="JACIJE010000009">
    <property type="protein sequence ID" value="MBB5691018.1"/>
    <property type="molecule type" value="Genomic_DNA"/>
</dbReference>
<keyword evidence="4 10" id="KW-0347">Helicase</keyword>
<dbReference type="SMART" id="SM00487">
    <property type="entry name" value="DEXDc"/>
    <property type="match status" value="1"/>
</dbReference>
<keyword evidence="1" id="KW-0547">Nucleotide-binding</keyword>